<dbReference type="Proteomes" id="UP001268542">
    <property type="component" value="Unassembled WGS sequence"/>
</dbReference>
<proteinExistence type="inferred from homology"/>
<comment type="pathway">
    <text evidence="1">Lipid metabolism; butanoate metabolism.</text>
</comment>
<evidence type="ECO:0000256" key="1">
    <source>
        <dbReference type="ARBA" id="ARBA00005086"/>
    </source>
</evidence>
<evidence type="ECO:0000256" key="3">
    <source>
        <dbReference type="ARBA" id="ARBA00023002"/>
    </source>
</evidence>
<dbReference type="SUPFAM" id="SSF51735">
    <property type="entry name" value="NAD(P)-binding Rossmann-fold domains"/>
    <property type="match status" value="1"/>
</dbReference>
<dbReference type="EMBL" id="JAVYII010000001">
    <property type="protein sequence ID" value="MDT9591651.1"/>
    <property type="molecule type" value="Genomic_DNA"/>
</dbReference>
<dbReference type="InterPro" id="IPR036291">
    <property type="entry name" value="NAD(P)-bd_dom_sf"/>
</dbReference>
<dbReference type="PANTHER" id="PTHR48075">
    <property type="entry name" value="3-HYDROXYACYL-COA DEHYDROGENASE FAMILY PROTEIN"/>
    <property type="match status" value="1"/>
</dbReference>
<feature type="domain" description="3-hydroxyacyl-CoA dehydrogenase NAD binding" evidence="5">
    <location>
        <begin position="11"/>
        <end position="191"/>
    </location>
</feature>
<feature type="domain" description="3-hydroxyacyl-CoA dehydrogenase C-terminal" evidence="4">
    <location>
        <begin position="194"/>
        <end position="289"/>
    </location>
</feature>
<dbReference type="PIRSF" id="PIRSF000105">
    <property type="entry name" value="HCDH"/>
    <property type="match status" value="1"/>
</dbReference>
<dbReference type="Pfam" id="PF02737">
    <property type="entry name" value="3HCDH_N"/>
    <property type="match status" value="1"/>
</dbReference>
<dbReference type="InterPro" id="IPR006176">
    <property type="entry name" value="3-OHacyl-CoA_DH_NAD-bd"/>
</dbReference>
<dbReference type="Gene3D" id="1.10.1040.10">
    <property type="entry name" value="N-(1-d-carboxylethyl)-l-norvaline Dehydrogenase, domain 2"/>
    <property type="match status" value="1"/>
</dbReference>
<name>A0ABU3PRY1_9ACTN</name>
<keyword evidence="3" id="KW-0560">Oxidoreductase</keyword>
<evidence type="ECO:0000259" key="4">
    <source>
        <dbReference type="Pfam" id="PF00725"/>
    </source>
</evidence>
<dbReference type="InterPro" id="IPR008927">
    <property type="entry name" value="6-PGluconate_DH-like_C_sf"/>
</dbReference>
<dbReference type="InterPro" id="IPR006108">
    <property type="entry name" value="3HC_DH_C"/>
</dbReference>
<evidence type="ECO:0000259" key="5">
    <source>
        <dbReference type="Pfam" id="PF02737"/>
    </source>
</evidence>
<keyword evidence="7" id="KW-1185">Reference proteome</keyword>
<comment type="caution">
    <text evidence="6">The sequence shown here is derived from an EMBL/GenBank/DDBJ whole genome shotgun (WGS) entry which is preliminary data.</text>
</comment>
<organism evidence="6 7">
    <name type="scientific">Nocardioides imazamoxiresistens</name>
    <dbReference type="NCBI Taxonomy" id="3231893"/>
    <lineage>
        <taxon>Bacteria</taxon>
        <taxon>Bacillati</taxon>
        <taxon>Actinomycetota</taxon>
        <taxon>Actinomycetes</taxon>
        <taxon>Propionibacteriales</taxon>
        <taxon>Nocardioidaceae</taxon>
        <taxon>Nocardioides</taxon>
    </lineage>
</organism>
<dbReference type="PANTHER" id="PTHR48075:SF5">
    <property type="entry name" value="3-HYDROXYBUTYRYL-COA DEHYDROGENASE"/>
    <property type="match status" value="1"/>
</dbReference>
<dbReference type="SUPFAM" id="SSF48179">
    <property type="entry name" value="6-phosphogluconate dehydrogenase C-terminal domain-like"/>
    <property type="match status" value="1"/>
</dbReference>
<sequence>MTGAETNIERVMVVGGGGQMGNGIAQVAAVAGLDVTLVDLAQGDLDRGIARIERSLERLVRKDQLSDTEAKEARERITTSTDLEATARETDHLIESVVEDVDVKRDIFRRADEVARPHVILASNTSQFAISRIAAATGRPDRVIGTHWFNPPPVMRLVEIVRGVETSDATVAAMKDLAARYGKETIVCEKDTQGFLTSRLIMALIAESMRVVEEGIATPEDVNRACQLAFNHAMGPLQTVDLGGLDTYVKASEAMASHYGDRFLPTQGLRALVNAGHYGYKTGRGFSEYGAAQ</sequence>
<protein>
    <submittedName>
        <fullName evidence="6">3-hydroxyacyl-CoA dehydrogenase family protein</fullName>
    </submittedName>
</protein>
<dbReference type="Gene3D" id="3.40.50.720">
    <property type="entry name" value="NAD(P)-binding Rossmann-like Domain"/>
    <property type="match status" value="1"/>
</dbReference>
<evidence type="ECO:0000313" key="6">
    <source>
        <dbReference type="EMBL" id="MDT9591651.1"/>
    </source>
</evidence>
<dbReference type="Pfam" id="PF00725">
    <property type="entry name" value="3HCDH"/>
    <property type="match status" value="1"/>
</dbReference>
<dbReference type="InterPro" id="IPR013328">
    <property type="entry name" value="6PGD_dom2"/>
</dbReference>
<dbReference type="InterPro" id="IPR022694">
    <property type="entry name" value="3-OHacyl-CoA_DH"/>
</dbReference>
<evidence type="ECO:0000313" key="7">
    <source>
        <dbReference type="Proteomes" id="UP001268542"/>
    </source>
</evidence>
<reference evidence="6 7" key="1">
    <citation type="submission" date="2023-08" db="EMBL/GenBank/DDBJ databases">
        <title>Nocardioides seae sp. nov., a bacterium isolated from a soil.</title>
        <authorList>
            <person name="Wang X."/>
        </authorList>
    </citation>
    <scope>NUCLEOTIDE SEQUENCE [LARGE SCALE GENOMIC DNA]</scope>
    <source>
        <strain evidence="6 7">YZH12</strain>
    </source>
</reference>
<gene>
    <name evidence="6" type="ORF">RDV89_01135</name>
</gene>
<evidence type="ECO:0000256" key="2">
    <source>
        <dbReference type="ARBA" id="ARBA00009463"/>
    </source>
</evidence>
<accession>A0ABU3PRY1</accession>
<dbReference type="RefSeq" id="WP_315730610.1">
    <property type="nucleotide sequence ID" value="NZ_JAVYII010000001.1"/>
</dbReference>
<comment type="similarity">
    <text evidence="2">Belongs to the 3-hydroxyacyl-CoA dehydrogenase family.</text>
</comment>